<sequence length="67" mass="8258">MRSIISILFFLQLTTFFTGYAFAANPAEDMNRIRRQQEQIQLQQEERMREQERFFLYKEYPQLGWGF</sequence>
<keyword evidence="3" id="KW-1185">Reference proteome</keyword>
<reference evidence="2 3" key="1">
    <citation type="submission" date="2016-12" db="EMBL/GenBank/DDBJ databases">
        <authorList>
            <person name="Song W.-J."/>
            <person name="Kurnit D.M."/>
        </authorList>
    </citation>
    <scope>NUCLEOTIDE SEQUENCE [LARGE SCALE GENOMIC DNA]</scope>
    <source>
        <strain evidence="2 3">DSM 11393</strain>
    </source>
</reference>
<dbReference type="AlphaFoldDB" id="A0A1M7TPA7"/>
<evidence type="ECO:0000313" key="2">
    <source>
        <dbReference type="EMBL" id="SHN72581.1"/>
    </source>
</evidence>
<dbReference type="Proteomes" id="UP000186469">
    <property type="component" value="Unassembled WGS sequence"/>
</dbReference>
<feature type="chain" id="PRO_5011980391" evidence="1">
    <location>
        <begin position="24"/>
        <end position="67"/>
    </location>
</feature>
<evidence type="ECO:0000256" key="1">
    <source>
        <dbReference type="SAM" id="SignalP"/>
    </source>
</evidence>
<organism evidence="2 3">
    <name type="scientific">Desulfovibrio litoralis DSM 11393</name>
    <dbReference type="NCBI Taxonomy" id="1121455"/>
    <lineage>
        <taxon>Bacteria</taxon>
        <taxon>Pseudomonadati</taxon>
        <taxon>Thermodesulfobacteriota</taxon>
        <taxon>Desulfovibrionia</taxon>
        <taxon>Desulfovibrionales</taxon>
        <taxon>Desulfovibrionaceae</taxon>
        <taxon>Desulfovibrio</taxon>
    </lineage>
</organism>
<proteinExistence type="predicted"/>
<dbReference type="EMBL" id="FRDI01000018">
    <property type="protein sequence ID" value="SHN72581.1"/>
    <property type="molecule type" value="Genomic_DNA"/>
</dbReference>
<feature type="signal peptide" evidence="1">
    <location>
        <begin position="1"/>
        <end position="23"/>
    </location>
</feature>
<protein>
    <submittedName>
        <fullName evidence="2">Uncharacterized protein</fullName>
    </submittedName>
</protein>
<accession>A0A1M7TPA7</accession>
<name>A0A1M7TPA7_9BACT</name>
<keyword evidence="1" id="KW-0732">Signal</keyword>
<gene>
    <name evidence="2" type="ORF">SAMN02745728_02324</name>
</gene>
<evidence type="ECO:0000313" key="3">
    <source>
        <dbReference type="Proteomes" id="UP000186469"/>
    </source>
</evidence>
<dbReference type="RefSeq" id="WP_072697989.1">
    <property type="nucleotide sequence ID" value="NZ_FRDI01000018.1"/>
</dbReference>